<keyword evidence="2" id="KW-1185">Reference proteome</keyword>
<accession>A0A4S2LT18</accession>
<gene>
    <name evidence="1" type="ORF">CRM22_005061</name>
</gene>
<reference evidence="1 2" key="1">
    <citation type="journal article" date="2019" name="BMC Genomics">
        <title>New insights from Opisthorchis felineus genome: update on genomics of the epidemiologically important liver flukes.</title>
        <authorList>
            <person name="Ershov N.I."/>
            <person name="Mordvinov V.A."/>
            <person name="Prokhortchouk E.B."/>
            <person name="Pakharukova M.Y."/>
            <person name="Gunbin K.V."/>
            <person name="Ustyantsev K."/>
            <person name="Genaev M.A."/>
            <person name="Blinov A.G."/>
            <person name="Mazur A."/>
            <person name="Boulygina E."/>
            <person name="Tsygankova S."/>
            <person name="Khrameeva E."/>
            <person name="Chekanov N."/>
            <person name="Fan G."/>
            <person name="Xiao A."/>
            <person name="Zhang H."/>
            <person name="Xu X."/>
            <person name="Yang H."/>
            <person name="Solovyev V."/>
            <person name="Lee S.M."/>
            <person name="Liu X."/>
            <person name="Afonnikov D.A."/>
            <person name="Skryabin K.G."/>
        </authorList>
    </citation>
    <scope>NUCLEOTIDE SEQUENCE [LARGE SCALE GENOMIC DNA]</scope>
    <source>
        <strain evidence="1">AK-0245</strain>
        <tissue evidence="1">Whole organism</tissue>
    </source>
</reference>
<dbReference type="Proteomes" id="UP000308267">
    <property type="component" value="Unassembled WGS sequence"/>
</dbReference>
<dbReference type="AlphaFoldDB" id="A0A4S2LT18"/>
<feature type="non-terminal residue" evidence="1">
    <location>
        <position position="1"/>
    </location>
</feature>
<comment type="caution">
    <text evidence="1">The sequence shown here is derived from an EMBL/GenBank/DDBJ whole genome shotgun (WGS) entry which is preliminary data.</text>
</comment>
<evidence type="ECO:0000313" key="1">
    <source>
        <dbReference type="EMBL" id="TGZ66921.1"/>
    </source>
</evidence>
<organism evidence="1 2">
    <name type="scientific">Opisthorchis felineus</name>
    <dbReference type="NCBI Taxonomy" id="147828"/>
    <lineage>
        <taxon>Eukaryota</taxon>
        <taxon>Metazoa</taxon>
        <taxon>Spiralia</taxon>
        <taxon>Lophotrochozoa</taxon>
        <taxon>Platyhelminthes</taxon>
        <taxon>Trematoda</taxon>
        <taxon>Digenea</taxon>
        <taxon>Opisthorchiida</taxon>
        <taxon>Opisthorchiata</taxon>
        <taxon>Opisthorchiidae</taxon>
        <taxon>Opisthorchis</taxon>
    </lineage>
</organism>
<evidence type="ECO:0000313" key="2">
    <source>
        <dbReference type="Proteomes" id="UP000308267"/>
    </source>
</evidence>
<dbReference type="EMBL" id="SJOL01006435">
    <property type="protein sequence ID" value="TGZ66921.1"/>
    <property type="molecule type" value="Genomic_DNA"/>
</dbReference>
<proteinExistence type="predicted"/>
<protein>
    <submittedName>
        <fullName evidence="1">Uncharacterized protein</fullName>
    </submittedName>
</protein>
<name>A0A4S2LT18_OPIFE</name>
<sequence length="63" mass="7168">STSSVLTGRVTNTRDSAFIPCPAGLITLWQRTRATYIPQHFHYHFVYSLKIPEGQLAVRTSYI</sequence>
<feature type="non-terminal residue" evidence="1">
    <location>
        <position position="63"/>
    </location>
</feature>